<reference evidence="1 3" key="1">
    <citation type="journal article" date="2015" name="Int. J. Syst. Evol. Microbiol.">
        <title>Complete genome sequence of Salinicoccus halodurans H3B36, isolated from the Qaidam Basin in China.</title>
        <authorList>
            <person name="Jiang K."/>
            <person name="Xue Y."/>
            <person name="Ma Y."/>
        </authorList>
    </citation>
    <scope>NUCLEOTIDE SEQUENCE [LARGE SCALE GENOMIC DNA]</scope>
    <source>
        <strain evidence="1 3">H3B36</strain>
    </source>
</reference>
<evidence type="ECO:0000313" key="3">
    <source>
        <dbReference type="Proteomes" id="UP000034029"/>
    </source>
</evidence>
<evidence type="ECO:0000313" key="4">
    <source>
        <dbReference type="Proteomes" id="UP000183090"/>
    </source>
</evidence>
<dbReference type="Proteomes" id="UP000034029">
    <property type="component" value="Chromosome"/>
</dbReference>
<dbReference type="EMBL" id="FOTB01000006">
    <property type="protein sequence ID" value="SFK93728.1"/>
    <property type="molecule type" value="Genomic_DNA"/>
</dbReference>
<accession>A0A0F7HL63</accession>
<organism evidence="2 4">
    <name type="scientific">Salinicoccus halodurans</name>
    <dbReference type="NCBI Taxonomy" id="407035"/>
    <lineage>
        <taxon>Bacteria</taxon>
        <taxon>Bacillati</taxon>
        <taxon>Bacillota</taxon>
        <taxon>Bacilli</taxon>
        <taxon>Bacillales</taxon>
        <taxon>Staphylococcaceae</taxon>
        <taxon>Salinicoccus</taxon>
    </lineage>
</organism>
<sequence>MNLSDETYKKIISEIMKQQHGAGNVFNFMVKLHQVEDEFTVDKPVEDTLDLIREITVPIEMEDIPSDEYLFYIGTGFKEMNPAVEHLKVSENDNRTTVTLLSNAAEGLIKQKSNKKAIKTIKTHLGLLENM</sequence>
<evidence type="ECO:0000313" key="1">
    <source>
        <dbReference type="EMBL" id="AKG74266.1"/>
    </source>
</evidence>
<dbReference type="AlphaFoldDB" id="A0A0F7HL63"/>
<name>A0A0F7HL63_9STAP</name>
<protein>
    <submittedName>
        <fullName evidence="2">Uncharacterized protein</fullName>
    </submittedName>
</protein>
<dbReference type="KEGG" id="shv:AAT16_08485"/>
<dbReference type="EMBL" id="CP011366">
    <property type="protein sequence ID" value="AKG74266.1"/>
    <property type="molecule type" value="Genomic_DNA"/>
</dbReference>
<gene>
    <name evidence="1" type="ORF">AAT16_08485</name>
    <name evidence="2" type="ORF">SAMN05216235_2592</name>
</gene>
<proteinExistence type="predicted"/>
<evidence type="ECO:0000313" key="2">
    <source>
        <dbReference type="EMBL" id="SFK93728.1"/>
    </source>
</evidence>
<dbReference type="OrthoDB" id="2389789at2"/>
<reference evidence="3" key="2">
    <citation type="submission" date="2015-04" db="EMBL/GenBank/DDBJ databases">
        <title>Complete genome sequence of Salinicoccus halodurans strain H3B36, isolated from the Qaidam basin of China.</title>
        <authorList>
            <person name="Ma Y."/>
            <person name="Jiang K."/>
            <person name="Xue Y."/>
        </authorList>
    </citation>
    <scope>NUCLEOTIDE SEQUENCE [LARGE SCALE GENOMIC DNA]</scope>
    <source>
        <strain evidence="3">H3B36</strain>
    </source>
</reference>
<dbReference type="RefSeq" id="WP_046790448.1">
    <property type="nucleotide sequence ID" value="NZ_CP011366.1"/>
</dbReference>
<keyword evidence="3" id="KW-1185">Reference proteome</keyword>
<dbReference type="Proteomes" id="UP000183090">
    <property type="component" value="Unassembled WGS sequence"/>
</dbReference>
<reference evidence="2 4" key="3">
    <citation type="submission" date="2016-10" db="EMBL/GenBank/DDBJ databases">
        <authorList>
            <person name="Varghese N."/>
            <person name="Submissions S."/>
        </authorList>
    </citation>
    <scope>NUCLEOTIDE SEQUENCE [LARGE SCALE GENOMIC DNA]</scope>
    <source>
        <strain evidence="2 4">CGMCC 1.6501</strain>
    </source>
</reference>